<organism evidence="2 3">
    <name type="scientific">Paludibacterium denitrificans</name>
    <dbReference type="NCBI Taxonomy" id="2675226"/>
    <lineage>
        <taxon>Bacteria</taxon>
        <taxon>Pseudomonadati</taxon>
        <taxon>Pseudomonadota</taxon>
        <taxon>Betaproteobacteria</taxon>
        <taxon>Neisseriales</taxon>
        <taxon>Chromobacteriaceae</taxon>
        <taxon>Paludibacterium</taxon>
    </lineage>
</organism>
<evidence type="ECO:0008006" key="4">
    <source>
        <dbReference type="Google" id="ProtNLM"/>
    </source>
</evidence>
<dbReference type="EMBL" id="WLYX01000001">
    <property type="protein sequence ID" value="MTD33996.1"/>
    <property type="molecule type" value="Genomic_DNA"/>
</dbReference>
<comment type="caution">
    <text evidence="2">The sequence shown here is derived from an EMBL/GenBank/DDBJ whole genome shotgun (WGS) entry which is preliminary data.</text>
</comment>
<name>A0A844GBU4_9NEIS</name>
<keyword evidence="3" id="KW-1185">Reference proteome</keyword>
<reference evidence="2 3" key="1">
    <citation type="submission" date="2019-11" db="EMBL/GenBank/DDBJ databases">
        <title>Draft genome sequence of Paludibacterium sp. dN18-1.</title>
        <authorList>
            <person name="Im W.-T."/>
        </authorList>
    </citation>
    <scope>NUCLEOTIDE SEQUENCE [LARGE SCALE GENOMIC DNA]</scope>
    <source>
        <strain evidence="3">dN 18-1</strain>
    </source>
</reference>
<dbReference type="InterPro" id="IPR008840">
    <property type="entry name" value="Sipho_Gp157"/>
</dbReference>
<protein>
    <recommendedName>
        <fullName evidence="4">Siphovirus Gp157 family protein</fullName>
    </recommendedName>
</protein>
<dbReference type="Pfam" id="PF05565">
    <property type="entry name" value="Sipho_Gp157"/>
    <property type="match status" value="1"/>
</dbReference>
<gene>
    <name evidence="2" type="ORF">GKE73_16290</name>
</gene>
<feature type="coiled-coil region" evidence="1">
    <location>
        <begin position="54"/>
        <end position="88"/>
    </location>
</feature>
<dbReference type="Proteomes" id="UP000446658">
    <property type="component" value="Unassembled WGS sequence"/>
</dbReference>
<keyword evidence="1" id="KW-0175">Coiled coil</keyword>
<accession>A0A844GBU4</accession>
<evidence type="ECO:0000313" key="2">
    <source>
        <dbReference type="EMBL" id="MTD33996.1"/>
    </source>
</evidence>
<proteinExistence type="predicted"/>
<dbReference type="AlphaFoldDB" id="A0A844GBU4"/>
<evidence type="ECO:0000313" key="3">
    <source>
        <dbReference type="Proteomes" id="UP000446658"/>
    </source>
</evidence>
<sequence>MNLFELNRAFAEMEASLSASLAADVAEGKLTEEQAKQIYLDTLEGESGDIETKLLNYAKVIKNKEAEAAALDERIKSLQARKKALEGGKDNLASLAVKVMLERAITPKDSEIAMGLRKSEAVIIDDESLIPNTAKEYVPASWAVRKADVKKLLKDGQQIPVRTSRCAITWR</sequence>
<evidence type="ECO:0000256" key="1">
    <source>
        <dbReference type="SAM" id="Coils"/>
    </source>
</evidence>
<dbReference type="RefSeq" id="WP_230371181.1">
    <property type="nucleotide sequence ID" value="NZ_WLYX01000001.1"/>
</dbReference>